<dbReference type="SUPFAM" id="SSF56112">
    <property type="entry name" value="Protein kinase-like (PK-like)"/>
    <property type="match status" value="1"/>
</dbReference>
<dbReference type="OrthoDB" id="190089at2759"/>
<gene>
    <name evidence="2" type="ORF">FF38_03284</name>
</gene>
<dbReference type="EMBL" id="JRES01001250">
    <property type="protein sequence ID" value="KNC24233.1"/>
    <property type="molecule type" value="Genomic_DNA"/>
</dbReference>
<evidence type="ECO:0000313" key="3">
    <source>
        <dbReference type="Proteomes" id="UP000037069"/>
    </source>
</evidence>
<proteinExistence type="predicted"/>
<dbReference type="InterPro" id="IPR015897">
    <property type="entry name" value="CHK_kinase-like"/>
</dbReference>
<dbReference type="STRING" id="7375.A0A0L0BW33"/>
<reference evidence="2 3" key="1">
    <citation type="journal article" date="2015" name="Nat. Commun.">
        <title>Lucilia cuprina genome unlocks parasitic fly biology to underpin future interventions.</title>
        <authorList>
            <person name="Anstead C.A."/>
            <person name="Korhonen P.K."/>
            <person name="Young N.D."/>
            <person name="Hall R.S."/>
            <person name="Jex A.R."/>
            <person name="Murali S.C."/>
            <person name="Hughes D.S."/>
            <person name="Lee S.F."/>
            <person name="Perry T."/>
            <person name="Stroehlein A.J."/>
            <person name="Ansell B.R."/>
            <person name="Breugelmans B."/>
            <person name="Hofmann A."/>
            <person name="Qu J."/>
            <person name="Dugan S."/>
            <person name="Lee S.L."/>
            <person name="Chao H."/>
            <person name="Dinh H."/>
            <person name="Han Y."/>
            <person name="Doddapaneni H.V."/>
            <person name="Worley K.C."/>
            <person name="Muzny D.M."/>
            <person name="Ioannidis P."/>
            <person name="Waterhouse R.M."/>
            <person name="Zdobnov E.M."/>
            <person name="James P.J."/>
            <person name="Bagnall N.H."/>
            <person name="Kotze A.C."/>
            <person name="Gibbs R.A."/>
            <person name="Richards S."/>
            <person name="Batterham P."/>
            <person name="Gasser R.B."/>
        </authorList>
    </citation>
    <scope>NUCLEOTIDE SEQUENCE [LARGE SCALE GENOMIC DNA]</scope>
    <source>
        <strain evidence="2 3">LS</strain>
        <tissue evidence="2">Full body</tissue>
    </source>
</reference>
<comment type="caution">
    <text evidence="2">The sequence shown here is derived from an EMBL/GenBank/DDBJ whole genome shotgun (WGS) entry which is preliminary data.</text>
</comment>
<dbReference type="PANTHER" id="PTHR11012">
    <property type="entry name" value="PROTEIN KINASE-LIKE DOMAIN-CONTAINING"/>
    <property type="match status" value="1"/>
</dbReference>
<name>A0A0L0BW33_LUCCU</name>
<keyword evidence="3" id="KW-1185">Reference proteome</keyword>
<dbReference type="Pfam" id="PF02958">
    <property type="entry name" value="EcKL"/>
    <property type="match status" value="1"/>
</dbReference>
<sequence length="421" mass="48954">MEHLEYNTSNEISAAVIELLKKFLDGRYGQQNYKYQIQGAAKKGDNYMGVVYRITITTNSRNEESIILKVPPSNPLQRNQFFARAGFLREALAYEKFLPLVEDFQKLRGLSINETFYEYPQCYFTSTEEYNETICMSDLQIDEFFMHNRFEQLPLDQVVYIMGIYGKLHATTLAIKDQNPEKINSLKNIPDIFVQRKNDIQLNDYFESLKRSALESIDKEKELGYWDKLNEYFNRGTFYELMLTLLDSKSSEPYSVICHGDCWINNVMFKKKNGKVVDARLIDWQIMRYSSPIIDIMYFLMSCTTRDFRKQHFQKALEIYHCAVMEHIKKLGSNPEKLFARSAFNREFKNKGAIGLLFGMIVLPILTTKSEDVPDLEKLSEKVSAGHSTDAMEAGFVGAKSSLFNERLRGIIMDSIDWNLI</sequence>
<dbReference type="InterPro" id="IPR011009">
    <property type="entry name" value="Kinase-like_dom_sf"/>
</dbReference>
<accession>A0A0L0BW33</accession>
<dbReference type="SMART" id="SM00587">
    <property type="entry name" value="CHK"/>
    <property type="match status" value="1"/>
</dbReference>
<evidence type="ECO:0000313" key="2">
    <source>
        <dbReference type="EMBL" id="KNC24233.1"/>
    </source>
</evidence>
<dbReference type="OMA" id="WNNNFLY"/>
<dbReference type="Proteomes" id="UP000037069">
    <property type="component" value="Unassembled WGS sequence"/>
</dbReference>
<dbReference type="Gene3D" id="3.90.1200.10">
    <property type="match status" value="1"/>
</dbReference>
<evidence type="ECO:0000259" key="1">
    <source>
        <dbReference type="SMART" id="SM00587"/>
    </source>
</evidence>
<dbReference type="PANTHER" id="PTHR11012:SF54">
    <property type="entry name" value="CHK KINASE-LIKE DOMAIN-CONTAINING PROTEIN"/>
    <property type="match status" value="1"/>
</dbReference>
<dbReference type="InterPro" id="IPR004119">
    <property type="entry name" value="EcKL"/>
</dbReference>
<dbReference type="AlphaFoldDB" id="A0A0L0BW33"/>
<feature type="domain" description="CHK kinase-like" evidence="1">
    <location>
        <begin position="134"/>
        <end position="330"/>
    </location>
</feature>
<organism evidence="2 3">
    <name type="scientific">Lucilia cuprina</name>
    <name type="common">Green bottle fly</name>
    <name type="synonym">Australian sheep blowfly</name>
    <dbReference type="NCBI Taxonomy" id="7375"/>
    <lineage>
        <taxon>Eukaryota</taxon>
        <taxon>Metazoa</taxon>
        <taxon>Ecdysozoa</taxon>
        <taxon>Arthropoda</taxon>
        <taxon>Hexapoda</taxon>
        <taxon>Insecta</taxon>
        <taxon>Pterygota</taxon>
        <taxon>Neoptera</taxon>
        <taxon>Endopterygota</taxon>
        <taxon>Diptera</taxon>
        <taxon>Brachycera</taxon>
        <taxon>Muscomorpha</taxon>
        <taxon>Oestroidea</taxon>
        <taxon>Calliphoridae</taxon>
        <taxon>Luciliinae</taxon>
        <taxon>Lucilia</taxon>
    </lineage>
</organism>
<protein>
    <recommendedName>
        <fullName evidence="1">CHK kinase-like domain-containing protein</fullName>
    </recommendedName>
</protein>